<feature type="region of interest" description="Disordered" evidence="1">
    <location>
        <begin position="1"/>
        <end position="40"/>
    </location>
</feature>
<dbReference type="GeneID" id="29985927"/>
<comment type="caution">
    <text evidence="2">The sequence shown here is derived from an EMBL/GenBank/DDBJ whole genome shotgun (WGS) entry which is preliminary data.</text>
</comment>
<dbReference type="AlphaFoldDB" id="A0A2P4ZBS1"/>
<gene>
    <name evidence="2" type="ORF">TGAM01_v209336</name>
</gene>
<name>A0A2P4ZBS1_9HYPO</name>
<evidence type="ECO:0000313" key="3">
    <source>
        <dbReference type="Proteomes" id="UP000054821"/>
    </source>
</evidence>
<evidence type="ECO:0000256" key="1">
    <source>
        <dbReference type="SAM" id="MobiDB-lite"/>
    </source>
</evidence>
<proteinExistence type="predicted"/>
<evidence type="ECO:0000313" key="2">
    <source>
        <dbReference type="EMBL" id="PON21749.1"/>
    </source>
</evidence>
<organism evidence="2 3">
    <name type="scientific">Trichoderma gamsii</name>
    <dbReference type="NCBI Taxonomy" id="398673"/>
    <lineage>
        <taxon>Eukaryota</taxon>
        <taxon>Fungi</taxon>
        <taxon>Dikarya</taxon>
        <taxon>Ascomycota</taxon>
        <taxon>Pezizomycotina</taxon>
        <taxon>Sordariomycetes</taxon>
        <taxon>Hypocreomycetidae</taxon>
        <taxon>Hypocreales</taxon>
        <taxon>Hypocreaceae</taxon>
        <taxon>Trichoderma</taxon>
    </lineage>
</organism>
<dbReference type="Proteomes" id="UP000054821">
    <property type="component" value="Unassembled WGS sequence"/>
</dbReference>
<protein>
    <submittedName>
        <fullName evidence="2">Uncharacterized protein</fullName>
    </submittedName>
</protein>
<dbReference type="EMBL" id="JPDN02000045">
    <property type="protein sequence ID" value="PON21749.1"/>
    <property type="molecule type" value="Genomic_DNA"/>
</dbReference>
<accession>A0A2P4ZBS1</accession>
<dbReference type="RefSeq" id="XP_018661034.1">
    <property type="nucleotide sequence ID" value="XM_018805844.1"/>
</dbReference>
<keyword evidence="3" id="KW-1185">Reference proteome</keyword>
<reference evidence="2 3" key="1">
    <citation type="journal article" date="2016" name="Genome Announc.">
        <title>Draft Whole-Genome Sequence of Trichoderma gamsii T6085, a Promising Biocontrol Agent of Fusarium Head Blight on Wheat.</title>
        <authorList>
            <person name="Baroncelli R."/>
            <person name="Zapparata A."/>
            <person name="Piaggeschi G."/>
            <person name="Sarrocco S."/>
            <person name="Vannacci G."/>
        </authorList>
    </citation>
    <scope>NUCLEOTIDE SEQUENCE [LARGE SCALE GENOMIC DNA]</scope>
    <source>
        <strain evidence="2 3">T6085</strain>
    </source>
</reference>
<sequence length="172" mass="18258">MHASSPAHAQSGAVTGRRPPPPARPHWEETATAADAAMQEPMRPLEPAVCRYRPQLLRARSAWPSPPSPPAGIVPGAATSLAHSRLCQSVLLVHRMLAQETTRTWTLCNARCITFRRPQPGLAPTLLSPPALDPSEAAPGNRRQLVALFAQSTAEAEGRCSEASLPASANLG</sequence>